<evidence type="ECO:0000313" key="1">
    <source>
        <dbReference type="EMBL" id="EPG37626.1"/>
    </source>
</evidence>
<dbReference type="Proteomes" id="UP000014559">
    <property type="component" value="Unassembled WGS sequence"/>
</dbReference>
<name>S3T7V7_9GAMM</name>
<dbReference type="PATRIC" id="fig|1217696.3.peg.1556"/>
<proteinExistence type="predicted"/>
<protein>
    <submittedName>
        <fullName evidence="1">Uncharacterized protein</fullName>
    </submittedName>
</protein>
<reference evidence="1 2" key="1">
    <citation type="submission" date="2013-06" db="EMBL/GenBank/DDBJ databases">
        <title>The Genome Sequence of Acinetobacter sp. NIPH 2036.</title>
        <authorList>
            <consortium name="The Broad Institute Genome Sequencing Platform"/>
            <consortium name="The Broad Institute Genome Sequencing Center for Infectious Disease"/>
            <person name="Cerqueira G."/>
            <person name="Feldgarden M."/>
            <person name="Courvalin P."/>
            <person name="Perichon B."/>
            <person name="Grillot-Courvalin C."/>
            <person name="Clermont D."/>
            <person name="Rocha E."/>
            <person name="Yoon E.-J."/>
            <person name="Nemec A."/>
            <person name="Young S.K."/>
            <person name="Zeng Q."/>
            <person name="Gargeya S."/>
            <person name="Fitzgerald M."/>
            <person name="Abouelleil A."/>
            <person name="Alvarado L."/>
            <person name="Berlin A.M."/>
            <person name="Chapman S.B."/>
            <person name="Dewar J."/>
            <person name="Goldberg J."/>
            <person name="Griggs A."/>
            <person name="Gujja S."/>
            <person name="Hansen M."/>
            <person name="Howarth C."/>
            <person name="Imamovic A."/>
            <person name="Larimer J."/>
            <person name="McCowan C."/>
            <person name="Murphy C."/>
            <person name="Pearson M."/>
            <person name="Priest M."/>
            <person name="Roberts A."/>
            <person name="Saif S."/>
            <person name="Shea T."/>
            <person name="Sykes S."/>
            <person name="Wortman J."/>
            <person name="Nusbaum C."/>
            <person name="Birren B."/>
        </authorList>
    </citation>
    <scope>NUCLEOTIDE SEQUENCE [LARGE SCALE GENOMIC DNA]</scope>
    <source>
        <strain evidence="1 2">NIPH 2036</strain>
    </source>
</reference>
<dbReference type="AlphaFoldDB" id="S3T7V7"/>
<evidence type="ECO:0000313" key="2">
    <source>
        <dbReference type="Proteomes" id="UP000014559"/>
    </source>
</evidence>
<dbReference type="RefSeq" id="WP_016652287.1">
    <property type="nucleotide sequence ID" value="NZ_KE340380.1"/>
</dbReference>
<accession>S3T7V7</accession>
<dbReference type="EMBL" id="ATGK01000011">
    <property type="protein sequence ID" value="EPG37626.1"/>
    <property type="molecule type" value="Genomic_DNA"/>
</dbReference>
<dbReference type="HOGENOM" id="CLU_1754894_0_0_6"/>
<comment type="caution">
    <text evidence="1">The sequence shown here is derived from an EMBL/GenBank/DDBJ whole genome shotgun (WGS) entry which is preliminary data.</text>
</comment>
<sequence>MCHVLLISTNKCIDLDYFNCEDISFTRQLPDYVPEINEMKFNNRWYIAGFPNEESCSCHFRILPLALGFISPIAWLHESEQAIKATHIAYDIFNRLVTLKISFEIIVSWTQGSINEDINTIHDINLNFKKIDQDQFVFIENSRIEPYRVCRRLFYLS</sequence>
<organism evidence="1 2">
    <name type="scientific">Acinetobacter colistiniresistens</name>
    <dbReference type="NCBI Taxonomy" id="280145"/>
    <lineage>
        <taxon>Bacteria</taxon>
        <taxon>Pseudomonadati</taxon>
        <taxon>Pseudomonadota</taxon>
        <taxon>Gammaproteobacteria</taxon>
        <taxon>Moraxellales</taxon>
        <taxon>Moraxellaceae</taxon>
        <taxon>Acinetobacter</taxon>
    </lineage>
</organism>
<gene>
    <name evidence="1" type="ORF">F907_01596</name>
</gene>
<dbReference type="GeneID" id="45418147"/>